<proteinExistence type="predicted"/>
<reference evidence="1 2" key="1">
    <citation type="submission" date="2019-03" db="EMBL/GenBank/DDBJ databases">
        <title>Single cell metagenomics reveals metabolic interactions within the superorganism composed of flagellate Streblomastix strix and complex community of Bacteroidetes bacteria on its surface.</title>
        <authorList>
            <person name="Treitli S.C."/>
            <person name="Kolisko M."/>
            <person name="Husnik F."/>
            <person name="Keeling P."/>
            <person name="Hampl V."/>
        </authorList>
    </citation>
    <scope>NUCLEOTIDE SEQUENCE [LARGE SCALE GENOMIC DNA]</scope>
    <source>
        <strain evidence="1">ST1C</strain>
    </source>
</reference>
<evidence type="ECO:0000313" key="2">
    <source>
        <dbReference type="Proteomes" id="UP000324800"/>
    </source>
</evidence>
<protein>
    <submittedName>
        <fullName evidence="1">Uncharacterized protein</fullName>
    </submittedName>
</protein>
<dbReference type="AlphaFoldDB" id="A0A5J4TDP7"/>
<accession>A0A5J4TDP7</accession>
<sequence length="165" mass="17887">TVNEILLANGDTKVISDIDSDSVKKTGKPLQIVQGLLRYGGEPPLDDDVESEESDDDDYQTRGQIYSQYVNKTQTETITGSSDSFAGVKCGLIQIKPNGNNYNQGLRISRFTKNYCGIYLGCDPNSTIGTLTDQWNISNKADGEFIIGLGAQVVQANRGLVISAD</sequence>
<dbReference type="Proteomes" id="UP000324800">
    <property type="component" value="Unassembled WGS sequence"/>
</dbReference>
<comment type="caution">
    <text evidence="1">The sequence shown here is derived from an EMBL/GenBank/DDBJ whole genome shotgun (WGS) entry which is preliminary data.</text>
</comment>
<organism evidence="1 2">
    <name type="scientific">Streblomastix strix</name>
    <dbReference type="NCBI Taxonomy" id="222440"/>
    <lineage>
        <taxon>Eukaryota</taxon>
        <taxon>Metamonada</taxon>
        <taxon>Preaxostyla</taxon>
        <taxon>Oxymonadida</taxon>
        <taxon>Streblomastigidae</taxon>
        <taxon>Streblomastix</taxon>
    </lineage>
</organism>
<dbReference type="EMBL" id="SNRW01033312">
    <property type="protein sequence ID" value="KAA6356239.1"/>
    <property type="molecule type" value="Genomic_DNA"/>
</dbReference>
<name>A0A5J4TDP7_9EUKA</name>
<feature type="non-terminal residue" evidence="1">
    <location>
        <position position="1"/>
    </location>
</feature>
<evidence type="ECO:0000313" key="1">
    <source>
        <dbReference type="EMBL" id="KAA6356239.1"/>
    </source>
</evidence>
<gene>
    <name evidence="1" type="ORF">EZS28_048235</name>
</gene>